<evidence type="ECO:0000313" key="2">
    <source>
        <dbReference type="Ensembl" id="ENSCINP00000026224.2"/>
    </source>
</evidence>
<feature type="compositionally biased region" description="Polar residues" evidence="1">
    <location>
        <begin position="85"/>
        <end position="94"/>
    </location>
</feature>
<evidence type="ECO:0000256" key="1">
    <source>
        <dbReference type="SAM" id="MobiDB-lite"/>
    </source>
</evidence>
<feature type="region of interest" description="Disordered" evidence="1">
    <location>
        <begin position="78"/>
        <end position="100"/>
    </location>
</feature>
<proteinExistence type="predicted"/>
<dbReference type="GeneTree" id="ENSGT00530000063727"/>
<feature type="compositionally biased region" description="Polar residues" evidence="1">
    <location>
        <begin position="162"/>
        <end position="171"/>
    </location>
</feature>
<reference evidence="2" key="3">
    <citation type="submission" date="2025-08" db="UniProtKB">
        <authorList>
            <consortium name="Ensembl"/>
        </authorList>
    </citation>
    <scope>IDENTIFICATION</scope>
</reference>
<reference evidence="2" key="4">
    <citation type="submission" date="2025-09" db="UniProtKB">
        <authorList>
            <consortium name="Ensembl"/>
        </authorList>
    </citation>
    <scope>IDENTIFICATION</scope>
</reference>
<keyword evidence="3" id="KW-1185">Reference proteome</keyword>
<accession>F6VNM1</accession>
<reference evidence="3" key="1">
    <citation type="journal article" date="2002" name="Science">
        <title>The draft genome of Ciona intestinalis: insights into chordate and vertebrate origins.</title>
        <authorList>
            <person name="Dehal P."/>
            <person name="Satou Y."/>
            <person name="Campbell R.K."/>
            <person name="Chapman J."/>
            <person name="Degnan B."/>
            <person name="De Tomaso A."/>
            <person name="Davidson B."/>
            <person name="Di Gregorio A."/>
            <person name="Gelpke M."/>
            <person name="Goodstein D.M."/>
            <person name="Harafuji N."/>
            <person name="Hastings K.E."/>
            <person name="Ho I."/>
            <person name="Hotta K."/>
            <person name="Huang W."/>
            <person name="Kawashima T."/>
            <person name="Lemaire P."/>
            <person name="Martinez D."/>
            <person name="Meinertzhagen I.A."/>
            <person name="Necula S."/>
            <person name="Nonaka M."/>
            <person name="Putnam N."/>
            <person name="Rash S."/>
            <person name="Saiga H."/>
            <person name="Satake M."/>
            <person name="Terry A."/>
            <person name="Yamada L."/>
            <person name="Wang H.G."/>
            <person name="Awazu S."/>
            <person name="Azumi K."/>
            <person name="Boore J."/>
            <person name="Branno M."/>
            <person name="Chin-Bow S."/>
            <person name="DeSantis R."/>
            <person name="Doyle S."/>
            <person name="Francino P."/>
            <person name="Keys D.N."/>
            <person name="Haga S."/>
            <person name="Hayashi H."/>
            <person name="Hino K."/>
            <person name="Imai K.S."/>
            <person name="Inaba K."/>
            <person name="Kano S."/>
            <person name="Kobayashi K."/>
            <person name="Kobayashi M."/>
            <person name="Lee B.I."/>
            <person name="Makabe K.W."/>
            <person name="Manohar C."/>
            <person name="Matassi G."/>
            <person name="Medina M."/>
            <person name="Mochizuki Y."/>
            <person name="Mount S."/>
            <person name="Morishita T."/>
            <person name="Miura S."/>
            <person name="Nakayama A."/>
            <person name="Nishizaka S."/>
            <person name="Nomoto H."/>
            <person name="Ohta F."/>
            <person name="Oishi K."/>
            <person name="Rigoutsos I."/>
            <person name="Sano M."/>
            <person name="Sasaki A."/>
            <person name="Sasakura Y."/>
            <person name="Shoguchi E."/>
            <person name="Shin-i T."/>
            <person name="Spagnuolo A."/>
            <person name="Stainier D."/>
            <person name="Suzuki M.M."/>
            <person name="Tassy O."/>
            <person name="Takatori N."/>
            <person name="Tokuoka M."/>
            <person name="Yagi K."/>
            <person name="Yoshizaki F."/>
            <person name="Wada S."/>
            <person name="Zhang C."/>
            <person name="Hyatt P.D."/>
            <person name="Larimer F."/>
            <person name="Detter C."/>
            <person name="Doggett N."/>
            <person name="Glavina T."/>
            <person name="Hawkins T."/>
            <person name="Richardson P."/>
            <person name="Lucas S."/>
            <person name="Kohara Y."/>
            <person name="Levine M."/>
            <person name="Satoh N."/>
            <person name="Rokhsar D.S."/>
        </authorList>
    </citation>
    <scope>NUCLEOTIDE SEQUENCE [LARGE SCALE GENOMIC DNA]</scope>
</reference>
<evidence type="ECO:0000313" key="3">
    <source>
        <dbReference type="Proteomes" id="UP000008144"/>
    </source>
</evidence>
<dbReference type="Proteomes" id="UP000008144">
    <property type="component" value="Chromosome 14"/>
</dbReference>
<dbReference type="HOGENOM" id="CLU_823750_0_0_1"/>
<feature type="region of interest" description="Disordered" evidence="1">
    <location>
        <begin position="131"/>
        <end position="173"/>
    </location>
</feature>
<sequence>MKISQKKLQVRSDKVSINEDLAPGILPDSRFPARPSSSHYINGVGSNIFSPVSHHLSAIGSGTSPLSTPNRPYTSRELFGGVTGGTTSTRQPSATARKGRVNRPARLLPLDRAKTPNVEFNGIVKATKLTRPGNLEPTSQSFSGFRVNSPPSNFQPPPTAPNPSTGGNSHWVNPRLPPIHSLEALQENSLVEFKKLRGKSAHHRISSALAEEKPVHKSFDMFSRPNTTHTFRTDNLIQKRATSITPSNLAFGAQGNSLGITGLKTSSPSGFVSGPGNPHLQLSSTSPDNGSGLAGITGIGINVFSGGHSPDDKDDETWGQPLNQSNVRRKRTVMGFI</sequence>
<dbReference type="Ensembl" id="ENSCINT00000026470.2">
    <property type="protein sequence ID" value="ENSCINP00000026224.2"/>
    <property type="gene ID" value="ENSCING00000005812.3"/>
</dbReference>
<dbReference type="EMBL" id="EAAA01001217">
    <property type="status" value="NOT_ANNOTATED_CDS"/>
    <property type="molecule type" value="Genomic_DNA"/>
</dbReference>
<organism evidence="2 3">
    <name type="scientific">Ciona intestinalis</name>
    <name type="common">Transparent sea squirt</name>
    <name type="synonym">Ascidia intestinalis</name>
    <dbReference type="NCBI Taxonomy" id="7719"/>
    <lineage>
        <taxon>Eukaryota</taxon>
        <taxon>Metazoa</taxon>
        <taxon>Chordata</taxon>
        <taxon>Tunicata</taxon>
        <taxon>Ascidiacea</taxon>
        <taxon>Phlebobranchia</taxon>
        <taxon>Cionidae</taxon>
        <taxon>Ciona</taxon>
    </lineage>
</organism>
<name>F6VNM1_CIOIN</name>
<dbReference type="AlphaFoldDB" id="F6VNM1"/>
<feature type="region of interest" description="Disordered" evidence="1">
    <location>
        <begin position="304"/>
        <end position="324"/>
    </location>
</feature>
<protein>
    <submittedName>
        <fullName evidence="2">Uncharacterized protein</fullName>
    </submittedName>
</protein>
<reference evidence="2" key="2">
    <citation type="journal article" date="2008" name="Genome Biol.">
        <title>Improved genome assembly and evidence-based global gene model set for the chordate Ciona intestinalis: new insight into intron and operon populations.</title>
        <authorList>
            <person name="Satou Y."/>
            <person name="Mineta K."/>
            <person name="Ogasawara M."/>
            <person name="Sasakura Y."/>
            <person name="Shoguchi E."/>
            <person name="Ueno K."/>
            <person name="Yamada L."/>
            <person name="Matsumoto J."/>
            <person name="Wasserscheid J."/>
            <person name="Dewar K."/>
            <person name="Wiley G.B."/>
            <person name="Macmil S.L."/>
            <person name="Roe B.A."/>
            <person name="Zeller R.W."/>
            <person name="Hastings K.E."/>
            <person name="Lemaire P."/>
            <person name="Lindquist E."/>
            <person name="Endo T."/>
            <person name="Hotta K."/>
            <person name="Inaba K."/>
        </authorList>
    </citation>
    <scope>NUCLEOTIDE SEQUENCE [LARGE SCALE GENOMIC DNA]</scope>
    <source>
        <strain evidence="2">wild type</strain>
    </source>
</reference>
<dbReference type="InParanoid" id="F6VNM1"/>